<keyword evidence="13" id="KW-1185">Reference proteome</keyword>
<evidence type="ECO:0000256" key="2">
    <source>
        <dbReference type="ARBA" id="ARBA00022527"/>
    </source>
</evidence>
<sequence length="306" mass="35247">MTTWSNISIAPGTIVKGKWRGGIYRIVRLLGEGANGRVYLVRRGSNTYALKMGFDSLDLQMEVNALLSLSKTSSMFRGYFLESDDLELDGKRVPFFVMKYIPGVTIREYLKRRGRDWLYVIGLNLLDRLRELHKRGFIYGDMKLENVLVYGYAQVELIDFGGMSEKGRSVKQFTELYDRGAWNAGDRVAEDTYDLFSLAVLLLIAVDQKLQFNKFQQMLPQNRSAELLLALVKENPRLSPLYDWFKKALEGTFADSQEAADMWRKLVLDRRIQTRRDPGIAAPWLKVMFTASLALCIATVCYFWLR</sequence>
<dbReference type="Pfam" id="PF00069">
    <property type="entry name" value="Pkinase"/>
    <property type="match status" value="1"/>
</dbReference>
<feature type="domain" description="Protein kinase" evidence="11">
    <location>
        <begin position="24"/>
        <end position="285"/>
    </location>
</feature>
<keyword evidence="10" id="KW-0812">Transmembrane</keyword>
<keyword evidence="6 9" id="KW-0067">ATP-binding</keyword>
<dbReference type="Gene3D" id="1.10.510.10">
    <property type="entry name" value="Transferase(Phosphotransferase) domain 1"/>
    <property type="match status" value="1"/>
</dbReference>
<evidence type="ECO:0000256" key="7">
    <source>
        <dbReference type="ARBA" id="ARBA00047899"/>
    </source>
</evidence>
<dbReference type="RefSeq" id="WP_377473957.1">
    <property type="nucleotide sequence ID" value="NZ_JBHLWN010000110.1"/>
</dbReference>
<evidence type="ECO:0000313" key="13">
    <source>
        <dbReference type="Proteomes" id="UP001589776"/>
    </source>
</evidence>
<comment type="catalytic activity">
    <reaction evidence="7">
        <text>L-threonyl-[protein] + ATP = O-phospho-L-threonyl-[protein] + ADP + H(+)</text>
        <dbReference type="Rhea" id="RHEA:46608"/>
        <dbReference type="Rhea" id="RHEA-COMP:11060"/>
        <dbReference type="Rhea" id="RHEA-COMP:11605"/>
        <dbReference type="ChEBI" id="CHEBI:15378"/>
        <dbReference type="ChEBI" id="CHEBI:30013"/>
        <dbReference type="ChEBI" id="CHEBI:30616"/>
        <dbReference type="ChEBI" id="CHEBI:61977"/>
        <dbReference type="ChEBI" id="CHEBI:456216"/>
        <dbReference type="EC" id="2.7.11.1"/>
    </reaction>
</comment>
<dbReference type="PANTHER" id="PTHR24363">
    <property type="entry name" value="SERINE/THREONINE PROTEIN KINASE"/>
    <property type="match status" value="1"/>
</dbReference>
<dbReference type="EMBL" id="JBHLWN010000110">
    <property type="protein sequence ID" value="MFC0216110.1"/>
    <property type="molecule type" value="Genomic_DNA"/>
</dbReference>
<evidence type="ECO:0000256" key="10">
    <source>
        <dbReference type="SAM" id="Phobius"/>
    </source>
</evidence>
<evidence type="ECO:0000256" key="8">
    <source>
        <dbReference type="ARBA" id="ARBA00048679"/>
    </source>
</evidence>
<keyword evidence="10" id="KW-0472">Membrane</keyword>
<evidence type="ECO:0000256" key="9">
    <source>
        <dbReference type="PROSITE-ProRule" id="PRU10141"/>
    </source>
</evidence>
<dbReference type="PROSITE" id="PS00108">
    <property type="entry name" value="PROTEIN_KINASE_ST"/>
    <property type="match status" value="1"/>
</dbReference>
<gene>
    <name evidence="12" type="ORF">ACFFK0_27315</name>
</gene>
<dbReference type="SUPFAM" id="SSF56112">
    <property type="entry name" value="Protein kinase-like (PK-like)"/>
    <property type="match status" value="1"/>
</dbReference>
<evidence type="ECO:0000256" key="5">
    <source>
        <dbReference type="ARBA" id="ARBA00022777"/>
    </source>
</evidence>
<dbReference type="Proteomes" id="UP001589776">
    <property type="component" value="Unassembled WGS sequence"/>
</dbReference>
<dbReference type="InterPro" id="IPR011009">
    <property type="entry name" value="Kinase-like_dom_sf"/>
</dbReference>
<feature type="binding site" evidence="9">
    <location>
        <position position="51"/>
    </location>
    <ligand>
        <name>ATP</name>
        <dbReference type="ChEBI" id="CHEBI:30616"/>
    </ligand>
</feature>
<dbReference type="InterPro" id="IPR000719">
    <property type="entry name" value="Prot_kinase_dom"/>
</dbReference>
<dbReference type="GO" id="GO:0004674">
    <property type="term" value="F:protein serine/threonine kinase activity"/>
    <property type="evidence" value="ECO:0007669"/>
    <property type="project" value="UniProtKB-KW"/>
</dbReference>
<proteinExistence type="predicted"/>
<dbReference type="PROSITE" id="PS50011">
    <property type="entry name" value="PROTEIN_KINASE_DOM"/>
    <property type="match status" value="1"/>
</dbReference>
<dbReference type="PROSITE" id="PS00107">
    <property type="entry name" value="PROTEIN_KINASE_ATP"/>
    <property type="match status" value="1"/>
</dbReference>
<name>A0ABV6DTX7_9BACL</name>
<keyword evidence="2 12" id="KW-0723">Serine/threonine-protein kinase</keyword>
<keyword evidence="5 12" id="KW-0418">Kinase</keyword>
<evidence type="ECO:0000259" key="11">
    <source>
        <dbReference type="PROSITE" id="PS50011"/>
    </source>
</evidence>
<dbReference type="EC" id="2.7.11.1" evidence="1"/>
<dbReference type="PANTHER" id="PTHR24363:SF0">
    <property type="entry name" value="SERINE_THREONINE KINASE LIKE DOMAIN CONTAINING 1"/>
    <property type="match status" value="1"/>
</dbReference>
<feature type="transmembrane region" description="Helical" evidence="10">
    <location>
        <begin position="284"/>
        <end position="305"/>
    </location>
</feature>
<keyword evidence="3" id="KW-0808">Transferase</keyword>
<evidence type="ECO:0000256" key="1">
    <source>
        <dbReference type="ARBA" id="ARBA00012513"/>
    </source>
</evidence>
<evidence type="ECO:0000313" key="12">
    <source>
        <dbReference type="EMBL" id="MFC0216110.1"/>
    </source>
</evidence>
<evidence type="ECO:0000256" key="3">
    <source>
        <dbReference type="ARBA" id="ARBA00022679"/>
    </source>
</evidence>
<accession>A0ABV6DTX7</accession>
<comment type="caution">
    <text evidence="12">The sequence shown here is derived from an EMBL/GenBank/DDBJ whole genome shotgun (WGS) entry which is preliminary data.</text>
</comment>
<dbReference type="InterPro" id="IPR008271">
    <property type="entry name" value="Ser/Thr_kinase_AS"/>
</dbReference>
<protein>
    <recommendedName>
        <fullName evidence="1">non-specific serine/threonine protein kinase</fullName>
        <ecNumber evidence="1">2.7.11.1</ecNumber>
    </recommendedName>
</protein>
<keyword evidence="10" id="KW-1133">Transmembrane helix</keyword>
<evidence type="ECO:0000256" key="6">
    <source>
        <dbReference type="ARBA" id="ARBA00022840"/>
    </source>
</evidence>
<dbReference type="InterPro" id="IPR017441">
    <property type="entry name" value="Protein_kinase_ATP_BS"/>
</dbReference>
<reference evidence="12 13" key="1">
    <citation type="submission" date="2024-09" db="EMBL/GenBank/DDBJ databases">
        <authorList>
            <person name="Sun Q."/>
            <person name="Mori K."/>
        </authorList>
    </citation>
    <scope>NUCLEOTIDE SEQUENCE [LARGE SCALE GENOMIC DNA]</scope>
    <source>
        <strain evidence="12 13">CCM 7759</strain>
    </source>
</reference>
<organism evidence="12 13">
    <name type="scientific">Paenibacillus chartarius</name>
    <dbReference type="NCBI Taxonomy" id="747481"/>
    <lineage>
        <taxon>Bacteria</taxon>
        <taxon>Bacillati</taxon>
        <taxon>Bacillota</taxon>
        <taxon>Bacilli</taxon>
        <taxon>Bacillales</taxon>
        <taxon>Paenibacillaceae</taxon>
        <taxon>Paenibacillus</taxon>
    </lineage>
</organism>
<keyword evidence="4 9" id="KW-0547">Nucleotide-binding</keyword>
<comment type="catalytic activity">
    <reaction evidence="8">
        <text>L-seryl-[protein] + ATP = O-phospho-L-seryl-[protein] + ADP + H(+)</text>
        <dbReference type="Rhea" id="RHEA:17989"/>
        <dbReference type="Rhea" id="RHEA-COMP:9863"/>
        <dbReference type="Rhea" id="RHEA-COMP:11604"/>
        <dbReference type="ChEBI" id="CHEBI:15378"/>
        <dbReference type="ChEBI" id="CHEBI:29999"/>
        <dbReference type="ChEBI" id="CHEBI:30616"/>
        <dbReference type="ChEBI" id="CHEBI:83421"/>
        <dbReference type="ChEBI" id="CHEBI:456216"/>
        <dbReference type="EC" id="2.7.11.1"/>
    </reaction>
</comment>
<evidence type="ECO:0000256" key="4">
    <source>
        <dbReference type="ARBA" id="ARBA00022741"/>
    </source>
</evidence>
<dbReference type="SMART" id="SM00220">
    <property type="entry name" value="S_TKc"/>
    <property type="match status" value="1"/>
</dbReference>